<reference evidence="1 2" key="1">
    <citation type="submission" date="2020-07" db="EMBL/GenBank/DDBJ databases">
        <title>MOT database genomes.</title>
        <authorList>
            <person name="Joseph S."/>
            <person name="Aduse-Opoku J."/>
            <person name="Hashim A."/>
            <person name="Wade W."/>
            <person name="Curtis M."/>
        </authorList>
    </citation>
    <scope>NUCLEOTIDE SEQUENCE [LARGE SCALE GENOMIC DNA]</scope>
    <source>
        <strain evidence="1 2">DSM 100099</strain>
    </source>
</reference>
<accession>A0A853EX37</accession>
<gene>
    <name evidence="1" type="ORF">HZZ10_10230</name>
</gene>
<proteinExistence type="predicted"/>
<organism evidence="1 2">
    <name type="scientific">Sanguibacter inulinus</name>
    <dbReference type="NCBI Taxonomy" id="60922"/>
    <lineage>
        <taxon>Bacteria</taxon>
        <taxon>Bacillati</taxon>
        <taxon>Actinomycetota</taxon>
        <taxon>Actinomycetes</taxon>
        <taxon>Micrococcales</taxon>
        <taxon>Sanguibacteraceae</taxon>
        <taxon>Sanguibacter</taxon>
    </lineage>
</organism>
<dbReference type="RefSeq" id="WP_056136720.1">
    <property type="nucleotide sequence ID" value="NZ_JACBYE010000022.1"/>
</dbReference>
<protein>
    <submittedName>
        <fullName evidence="1">DUF2505 domain-containing protein</fullName>
    </submittedName>
</protein>
<comment type="caution">
    <text evidence="1">The sequence shown here is derived from an EMBL/GenBank/DDBJ whole genome shotgun (WGS) entry which is preliminary data.</text>
</comment>
<dbReference type="SUPFAM" id="SSF55961">
    <property type="entry name" value="Bet v1-like"/>
    <property type="match status" value="1"/>
</dbReference>
<dbReference type="Pfam" id="PF10698">
    <property type="entry name" value="DUF2505"/>
    <property type="match status" value="1"/>
</dbReference>
<dbReference type="AlphaFoldDB" id="A0A853EX37"/>
<dbReference type="InterPro" id="IPR019639">
    <property type="entry name" value="DUF2505"/>
</dbReference>
<dbReference type="Proteomes" id="UP000561011">
    <property type="component" value="Unassembled WGS sequence"/>
</dbReference>
<keyword evidence="2" id="KW-1185">Reference proteome</keyword>
<dbReference type="Gene3D" id="3.30.530.20">
    <property type="match status" value="1"/>
</dbReference>
<sequence>MRTSITLDLPLPTDAAVRLVNDPEFIRHKAAQAGSKVLTVDVTSGTDGSYTSAVRRVIPSDQIPAQARSFVGSELEIRQTEAWAEPTEGADGRRFGTVSVEITGAPVRMTGSITLVPAAGGSTMTYEGEIKSPVPLFGASIEKAAAEAIRQALTAEAATASDWIATHPQD</sequence>
<evidence type="ECO:0000313" key="1">
    <source>
        <dbReference type="EMBL" id="NYS93893.1"/>
    </source>
</evidence>
<dbReference type="InterPro" id="IPR023393">
    <property type="entry name" value="START-like_dom_sf"/>
</dbReference>
<name>A0A853EX37_9MICO</name>
<evidence type="ECO:0000313" key="2">
    <source>
        <dbReference type="Proteomes" id="UP000561011"/>
    </source>
</evidence>
<dbReference type="EMBL" id="JACBYE010000022">
    <property type="protein sequence ID" value="NYS93893.1"/>
    <property type="molecule type" value="Genomic_DNA"/>
</dbReference>